<evidence type="ECO:0000256" key="6">
    <source>
        <dbReference type="SAM" id="Phobius"/>
    </source>
</evidence>
<feature type="transmembrane region" description="Helical" evidence="6">
    <location>
        <begin position="243"/>
        <end position="262"/>
    </location>
</feature>
<feature type="transmembrane region" description="Helical" evidence="6">
    <location>
        <begin position="212"/>
        <end position="231"/>
    </location>
</feature>
<keyword evidence="9" id="KW-1185">Reference proteome</keyword>
<comment type="similarity">
    <text evidence="2">Belongs to the EamA transporter family.</text>
</comment>
<evidence type="ECO:0000256" key="2">
    <source>
        <dbReference type="ARBA" id="ARBA00007362"/>
    </source>
</evidence>
<gene>
    <name evidence="8" type="ORF">J5Y06_04380</name>
</gene>
<dbReference type="AlphaFoldDB" id="A0A8J7UIQ5"/>
<dbReference type="PANTHER" id="PTHR32322">
    <property type="entry name" value="INNER MEMBRANE TRANSPORTER"/>
    <property type="match status" value="1"/>
</dbReference>
<evidence type="ECO:0000256" key="1">
    <source>
        <dbReference type="ARBA" id="ARBA00004141"/>
    </source>
</evidence>
<dbReference type="InterPro" id="IPR037185">
    <property type="entry name" value="EmrE-like"/>
</dbReference>
<evidence type="ECO:0000256" key="5">
    <source>
        <dbReference type="ARBA" id="ARBA00023136"/>
    </source>
</evidence>
<dbReference type="GO" id="GO:0016020">
    <property type="term" value="C:membrane"/>
    <property type="evidence" value="ECO:0007669"/>
    <property type="project" value="UniProtKB-SubCell"/>
</dbReference>
<dbReference type="RefSeq" id="WP_209333850.1">
    <property type="nucleotide sequence ID" value="NZ_JAGIYY010000001.1"/>
</dbReference>
<dbReference type="Pfam" id="PF00892">
    <property type="entry name" value="EamA"/>
    <property type="match status" value="2"/>
</dbReference>
<sequence>MLIPSRAMPPLFVVLWSTGFISARYAMPYAEPFAFLATRFAISLGVLLVAALVFNRPRLPVRLAVNAMVAGALLHGLNLGFVFWAIHQGFPSGLTSAIVSLQPLLVAAFAGLLLGEVVMGRQWCGIALGFAGTVLVLLPKLNFADAGAAPLAIGACVIGLISVSAGVLWQKRFVAGADLVWGTTWQYFGAVIVCLFAAVSFEDFNFDWNVDLVLALLWSVFVLSIGSIFLLNTMIGQGKVSKVSSLFYLVPAVTAVMAFVLFGEALNGIQLVGMGVTALGVALATNQASARRLASR</sequence>
<feature type="transmembrane region" description="Helical" evidence="6">
    <location>
        <begin position="92"/>
        <end position="114"/>
    </location>
</feature>
<feature type="transmembrane region" description="Helical" evidence="6">
    <location>
        <begin position="123"/>
        <end position="141"/>
    </location>
</feature>
<feature type="transmembrane region" description="Helical" evidence="6">
    <location>
        <begin position="268"/>
        <end position="286"/>
    </location>
</feature>
<feature type="domain" description="EamA" evidence="7">
    <location>
        <begin position="12"/>
        <end position="137"/>
    </location>
</feature>
<dbReference type="Proteomes" id="UP000666240">
    <property type="component" value="Unassembled WGS sequence"/>
</dbReference>
<keyword evidence="3 6" id="KW-0812">Transmembrane</keyword>
<feature type="transmembrane region" description="Helical" evidence="6">
    <location>
        <begin position="179"/>
        <end position="200"/>
    </location>
</feature>
<proteinExistence type="inferred from homology"/>
<dbReference type="InterPro" id="IPR000620">
    <property type="entry name" value="EamA_dom"/>
</dbReference>
<feature type="transmembrane region" description="Helical" evidence="6">
    <location>
        <begin position="147"/>
        <end position="167"/>
    </location>
</feature>
<evidence type="ECO:0000259" key="7">
    <source>
        <dbReference type="Pfam" id="PF00892"/>
    </source>
</evidence>
<comment type="subcellular location">
    <subcellularLocation>
        <location evidence="1">Membrane</location>
        <topology evidence="1">Multi-pass membrane protein</topology>
    </subcellularLocation>
</comment>
<dbReference type="PANTHER" id="PTHR32322:SF2">
    <property type="entry name" value="EAMA DOMAIN-CONTAINING PROTEIN"/>
    <property type="match status" value="1"/>
</dbReference>
<evidence type="ECO:0000313" key="9">
    <source>
        <dbReference type="Proteomes" id="UP000666240"/>
    </source>
</evidence>
<feature type="domain" description="EamA" evidence="7">
    <location>
        <begin position="153"/>
        <end position="284"/>
    </location>
</feature>
<accession>A0A8J7UIQ5</accession>
<keyword evidence="4 6" id="KW-1133">Transmembrane helix</keyword>
<protein>
    <submittedName>
        <fullName evidence="8">DMT family transporter</fullName>
    </submittedName>
</protein>
<evidence type="ECO:0000313" key="8">
    <source>
        <dbReference type="EMBL" id="MBP0437894.1"/>
    </source>
</evidence>
<reference evidence="8" key="1">
    <citation type="submission" date="2021-03" db="EMBL/GenBank/DDBJ databases">
        <title>Genome sequencing and assembly of Tianweitania sediminis.</title>
        <authorList>
            <person name="Chhetri G."/>
        </authorList>
    </citation>
    <scope>NUCLEOTIDE SEQUENCE</scope>
    <source>
        <strain evidence="8">Z8</strain>
    </source>
</reference>
<feature type="transmembrane region" description="Helical" evidence="6">
    <location>
        <begin position="63"/>
        <end position="86"/>
    </location>
</feature>
<name>A0A8J7UIQ5_9HYPH</name>
<keyword evidence="5 6" id="KW-0472">Membrane</keyword>
<organism evidence="8 9">
    <name type="scientific">Tianweitania sediminis</name>
    <dbReference type="NCBI Taxonomy" id="1502156"/>
    <lineage>
        <taxon>Bacteria</taxon>
        <taxon>Pseudomonadati</taxon>
        <taxon>Pseudomonadota</taxon>
        <taxon>Alphaproteobacteria</taxon>
        <taxon>Hyphomicrobiales</taxon>
        <taxon>Phyllobacteriaceae</taxon>
        <taxon>Tianweitania</taxon>
    </lineage>
</organism>
<dbReference type="SUPFAM" id="SSF103481">
    <property type="entry name" value="Multidrug resistance efflux transporter EmrE"/>
    <property type="match status" value="2"/>
</dbReference>
<feature type="transmembrane region" description="Helical" evidence="6">
    <location>
        <begin position="36"/>
        <end position="54"/>
    </location>
</feature>
<comment type="caution">
    <text evidence="8">The sequence shown here is derived from an EMBL/GenBank/DDBJ whole genome shotgun (WGS) entry which is preliminary data.</text>
</comment>
<dbReference type="InterPro" id="IPR050638">
    <property type="entry name" value="AA-Vitamin_Transporters"/>
</dbReference>
<evidence type="ECO:0000256" key="4">
    <source>
        <dbReference type="ARBA" id="ARBA00022989"/>
    </source>
</evidence>
<dbReference type="EMBL" id="JAGIYY010000001">
    <property type="protein sequence ID" value="MBP0437894.1"/>
    <property type="molecule type" value="Genomic_DNA"/>
</dbReference>
<evidence type="ECO:0000256" key="3">
    <source>
        <dbReference type="ARBA" id="ARBA00022692"/>
    </source>
</evidence>